<sequence>MSQTVRQPKQSLRARSEHPKLHSIQNADVVDQLSWLESQKDPIEALLHSTHRHSLAVFRVALLFTTFNNGLPYENVGASGGFYNSRNNSTAACSTF</sequence>
<comment type="caution">
    <text evidence="2">The sequence shown here is derived from an EMBL/GenBank/DDBJ whole genome shotgun (WGS) entry which is preliminary data.</text>
</comment>
<feature type="compositionally biased region" description="Polar residues" evidence="1">
    <location>
        <begin position="1"/>
        <end position="10"/>
    </location>
</feature>
<gene>
    <name evidence="2" type="ORF">DdX_10762</name>
</gene>
<keyword evidence="3" id="KW-1185">Reference proteome</keyword>
<feature type="region of interest" description="Disordered" evidence="1">
    <location>
        <begin position="1"/>
        <end position="20"/>
    </location>
</feature>
<accession>A0AAD4R509</accession>
<evidence type="ECO:0000313" key="2">
    <source>
        <dbReference type="EMBL" id="KAI1710403.1"/>
    </source>
</evidence>
<evidence type="ECO:0000313" key="3">
    <source>
        <dbReference type="Proteomes" id="UP001201812"/>
    </source>
</evidence>
<proteinExistence type="predicted"/>
<dbReference type="Proteomes" id="UP001201812">
    <property type="component" value="Unassembled WGS sequence"/>
</dbReference>
<name>A0AAD4R509_9BILA</name>
<dbReference type="EMBL" id="JAKKPZ010000026">
    <property type="protein sequence ID" value="KAI1710403.1"/>
    <property type="molecule type" value="Genomic_DNA"/>
</dbReference>
<protein>
    <submittedName>
        <fullName evidence="2">Uncharacterized protein</fullName>
    </submittedName>
</protein>
<organism evidence="2 3">
    <name type="scientific">Ditylenchus destructor</name>
    <dbReference type="NCBI Taxonomy" id="166010"/>
    <lineage>
        <taxon>Eukaryota</taxon>
        <taxon>Metazoa</taxon>
        <taxon>Ecdysozoa</taxon>
        <taxon>Nematoda</taxon>
        <taxon>Chromadorea</taxon>
        <taxon>Rhabditida</taxon>
        <taxon>Tylenchina</taxon>
        <taxon>Tylenchomorpha</taxon>
        <taxon>Sphaerularioidea</taxon>
        <taxon>Anguinidae</taxon>
        <taxon>Anguininae</taxon>
        <taxon>Ditylenchus</taxon>
    </lineage>
</organism>
<reference evidence="2" key="1">
    <citation type="submission" date="2022-01" db="EMBL/GenBank/DDBJ databases">
        <title>Genome Sequence Resource for Two Populations of Ditylenchus destructor, the Migratory Endoparasitic Phytonematode.</title>
        <authorList>
            <person name="Zhang H."/>
            <person name="Lin R."/>
            <person name="Xie B."/>
        </authorList>
    </citation>
    <scope>NUCLEOTIDE SEQUENCE</scope>
    <source>
        <strain evidence="2">BazhouSP</strain>
    </source>
</reference>
<evidence type="ECO:0000256" key="1">
    <source>
        <dbReference type="SAM" id="MobiDB-lite"/>
    </source>
</evidence>
<dbReference type="AlphaFoldDB" id="A0AAD4R509"/>